<proteinExistence type="predicted"/>
<organism evidence="1">
    <name type="scientific">Arundo donax</name>
    <name type="common">Giant reed</name>
    <name type="synonym">Donax arundinaceus</name>
    <dbReference type="NCBI Taxonomy" id="35708"/>
    <lineage>
        <taxon>Eukaryota</taxon>
        <taxon>Viridiplantae</taxon>
        <taxon>Streptophyta</taxon>
        <taxon>Embryophyta</taxon>
        <taxon>Tracheophyta</taxon>
        <taxon>Spermatophyta</taxon>
        <taxon>Magnoliopsida</taxon>
        <taxon>Liliopsida</taxon>
        <taxon>Poales</taxon>
        <taxon>Poaceae</taxon>
        <taxon>PACMAD clade</taxon>
        <taxon>Arundinoideae</taxon>
        <taxon>Arundineae</taxon>
        <taxon>Arundo</taxon>
    </lineage>
</organism>
<dbReference type="EMBL" id="GBRH01184110">
    <property type="protein sequence ID" value="JAE13786.1"/>
    <property type="molecule type" value="Transcribed_RNA"/>
</dbReference>
<accession>A0A0A9FTY3</accession>
<name>A0A0A9FTY3_ARUDO</name>
<protein>
    <submittedName>
        <fullName evidence="1">Uncharacterized protein</fullName>
    </submittedName>
</protein>
<evidence type="ECO:0000313" key="1">
    <source>
        <dbReference type="EMBL" id="JAE13786.1"/>
    </source>
</evidence>
<dbReference type="AlphaFoldDB" id="A0A0A9FTY3"/>
<reference evidence="1" key="2">
    <citation type="journal article" date="2015" name="Data Brief">
        <title>Shoot transcriptome of the giant reed, Arundo donax.</title>
        <authorList>
            <person name="Barrero R.A."/>
            <person name="Guerrero F.D."/>
            <person name="Moolhuijzen P."/>
            <person name="Goolsby J.A."/>
            <person name="Tidwell J."/>
            <person name="Bellgard S.E."/>
            <person name="Bellgard M.I."/>
        </authorList>
    </citation>
    <scope>NUCLEOTIDE SEQUENCE</scope>
    <source>
        <tissue evidence="1">Shoot tissue taken approximately 20 cm above the soil surface</tissue>
    </source>
</reference>
<reference evidence="1" key="1">
    <citation type="submission" date="2014-09" db="EMBL/GenBank/DDBJ databases">
        <authorList>
            <person name="Magalhaes I.L.F."/>
            <person name="Oliveira U."/>
            <person name="Santos F.R."/>
            <person name="Vidigal T.H.D.A."/>
            <person name="Brescovit A.D."/>
            <person name="Santos A.J."/>
        </authorList>
    </citation>
    <scope>NUCLEOTIDE SEQUENCE</scope>
    <source>
        <tissue evidence="1">Shoot tissue taken approximately 20 cm above the soil surface</tissue>
    </source>
</reference>
<sequence length="45" mass="5125">MAIPPDFDPRKPLYSKLKTSVKRPTVHPNLRHTCRLSRSPGIISI</sequence>